<accession>A0AAD9X9Z2</accession>
<comment type="caution">
    <text evidence="1">The sequence shown here is derived from an EMBL/GenBank/DDBJ whole genome shotgun (WGS) entry which is preliminary data.</text>
</comment>
<keyword evidence="2" id="KW-1185">Reference proteome</keyword>
<reference evidence="1" key="1">
    <citation type="journal article" date="2023" name="Plant J.">
        <title>Genome sequences and population genomics provide insights into the demographic history, inbreeding, and mutation load of two 'living fossil' tree species of Dipteronia.</title>
        <authorList>
            <person name="Feng Y."/>
            <person name="Comes H.P."/>
            <person name="Chen J."/>
            <person name="Zhu S."/>
            <person name="Lu R."/>
            <person name="Zhang X."/>
            <person name="Li P."/>
            <person name="Qiu J."/>
            <person name="Olsen K.M."/>
            <person name="Qiu Y."/>
        </authorList>
    </citation>
    <scope>NUCLEOTIDE SEQUENCE</scope>
    <source>
        <strain evidence="1">KIB01</strain>
    </source>
</reference>
<protein>
    <recommendedName>
        <fullName evidence="3">RNA-directed DNA polymerase, eukaryota, reverse transcriptase zinc-binding domain protein</fullName>
    </recommendedName>
</protein>
<dbReference type="SUPFAM" id="SSF56219">
    <property type="entry name" value="DNase I-like"/>
    <property type="match status" value="1"/>
</dbReference>
<sequence length="221" mass="25280">MEEFDNCLQSAELDDLRFSGFLYTWCNKRSNGCIFKKLDRVLVNKEWMAKFEHSEAFFLPSSISDHSPSLVKLGLQAIKERRNRSKILSISGEDGSLIEGDTRVKSEAIGHFQNILGFSMPSRHGYRSLRNVIDKHISNDQADYMSREVTNDEIREVCFSLHPNKAPGPDGFNAYFFKKTWHIVGDNVINAIQEFFHSGLLLKELNETTLALVLKVPIPLR</sequence>
<name>A0AAD9X9Z2_9ROSI</name>
<dbReference type="PANTHER" id="PTHR33710:SF77">
    <property type="entry name" value="DNASE I-LIKE SUPERFAMILY PROTEIN"/>
    <property type="match status" value="1"/>
</dbReference>
<evidence type="ECO:0000313" key="1">
    <source>
        <dbReference type="EMBL" id="KAK2655477.1"/>
    </source>
</evidence>
<organism evidence="1 2">
    <name type="scientific">Dipteronia dyeriana</name>
    <dbReference type="NCBI Taxonomy" id="168575"/>
    <lineage>
        <taxon>Eukaryota</taxon>
        <taxon>Viridiplantae</taxon>
        <taxon>Streptophyta</taxon>
        <taxon>Embryophyta</taxon>
        <taxon>Tracheophyta</taxon>
        <taxon>Spermatophyta</taxon>
        <taxon>Magnoliopsida</taxon>
        <taxon>eudicotyledons</taxon>
        <taxon>Gunneridae</taxon>
        <taxon>Pentapetalae</taxon>
        <taxon>rosids</taxon>
        <taxon>malvids</taxon>
        <taxon>Sapindales</taxon>
        <taxon>Sapindaceae</taxon>
        <taxon>Hippocastanoideae</taxon>
        <taxon>Acereae</taxon>
        <taxon>Dipteronia</taxon>
    </lineage>
</organism>
<dbReference type="Proteomes" id="UP001280121">
    <property type="component" value="Unassembled WGS sequence"/>
</dbReference>
<evidence type="ECO:0000313" key="2">
    <source>
        <dbReference type="Proteomes" id="UP001280121"/>
    </source>
</evidence>
<dbReference type="AlphaFoldDB" id="A0AAD9X9Z2"/>
<dbReference type="Gene3D" id="3.60.10.10">
    <property type="entry name" value="Endonuclease/exonuclease/phosphatase"/>
    <property type="match status" value="1"/>
</dbReference>
<gene>
    <name evidence="1" type="ORF">Ddye_008529</name>
</gene>
<evidence type="ECO:0008006" key="3">
    <source>
        <dbReference type="Google" id="ProtNLM"/>
    </source>
</evidence>
<proteinExistence type="predicted"/>
<dbReference type="PANTHER" id="PTHR33710">
    <property type="entry name" value="BNAC02G09200D PROTEIN"/>
    <property type="match status" value="1"/>
</dbReference>
<dbReference type="EMBL" id="JANJYI010000003">
    <property type="protein sequence ID" value="KAK2655477.1"/>
    <property type="molecule type" value="Genomic_DNA"/>
</dbReference>
<dbReference type="InterPro" id="IPR036691">
    <property type="entry name" value="Endo/exonu/phosph_ase_sf"/>
</dbReference>